<dbReference type="SUPFAM" id="SSF54373">
    <property type="entry name" value="FAD-linked reductases, C-terminal domain"/>
    <property type="match status" value="1"/>
</dbReference>
<dbReference type="EMBL" id="JALP01000185">
    <property type="protein sequence ID" value="THG90006.1"/>
    <property type="molecule type" value="Genomic_DNA"/>
</dbReference>
<dbReference type="InterPro" id="IPR000172">
    <property type="entry name" value="GMC_OxRdtase_N"/>
</dbReference>
<evidence type="ECO:0000313" key="10">
    <source>
        <dbReference type="Proteomes" id="UP000297014"/>
    </source>
</evidence>
<evidence type="ECO:0000313" key="8">
    <source>
        <dbReference type="EMBL" id="THG90006.1"/>
    </source>
</evidence>
<dbReference type="Proteomes" id="UP000297014">
    <property type="component" value="Unassembled WGS sequence"/>
</dbReference>
<dbReference type="Pfam" id="PF05199">
    <property type="entry name" value="GMC_oxred_C"/>
    <property type="match status" value="1"/>
</dbReference>
<dbReference type="STRING" id="1218173.BALCAV_0216450"/>
<evidence type="ECO:0000259" key="5">
    <source>
        <dbReference type="Pfam" id="PF00732"/>
    </source>
</evidence>
<dbReference type="PANTHER" id="PTHR46056:SF12">
    <property type="entry name" value="LONG-CHAIN-ALCOHOL OXIDASE"/>
    <property type="match status" value="1"/>
</dbReference>
<dbReference type="RefSeq" id="WP_004427988.1">
    <property type="nucleotide sequence ID" value="NZ_ALPT02000063.1"/>
</dbReference>
<feature type="domain" description="Glucose-methanol-choline oxidoreductase C-terminal" evidence="6">
    <location>
        <begin position="429"/>
        <end position="553"/>
    </location>
</feature>
<evidence type="ECO:0000313" key="9">
    <source>
        <dbReference type="Proteomes" id="UP000002754"/>
    </source>
</evidence>
<reference evidence="8 10" key="2">
    <citation type="submission" date="2014-01" db="EMBL/GenBank/DDBJ databases">
        <title>Draft genome sequencing of Bacillus alcalophilus CGMCC 1.3604.</title>
        <authorList>
            <person name="Yang J."/>
            <person name="Diao L."/>
            <person name="Yang S."/>
        </authorList>
    </citation>
    <scope>NUCLEOTIDE SEQUENCE [LARGE SCALE GENOMIC DNA]</scope>
    <source>
        <strain evidence="8 10">CGMCC 1.3604</strain>
    </source>
</reference>
<dbReference type="AlphaFoldDB" id="A0A094YSC8"/>
<keyword evidence="4" id="KW-0560">Oxidoreductase</keyword>
<evidence type="ECO:0000256" key="3">
    <source>
        <dbReference type="ARBA" id="ARBA00022827"/>
    </source>
</evidence>
<dbReference type="OrthoDB" id="9787779at2"/>
<keyword evidence="2" id="KW-0285">Flavoprotein</keyword>
<gene>
    <name evidence="8" type="ORF">AJ85_14015</name>
    <name evidence="7" type="ORF">BALCAV_0216450</name>
</gene>
<dbReference type="Proteomes" id="UP000002754">
    <property type="component" value="Unassembled WGS sequence"/>
</dbReference>
<evidence type="ECO:0000259" key="6">
    <source>
        <dbReference type="Pfam" id="PF05199"/>
    </source>
</evidence>
<dbReference type="SUPFAM" id="SSF51905">
    <property type="entry name" value="FAD/NAD(P)-binding domain"/>
    <property type="match status" value="1"/>
</dbReference>
<evidence type="ECO:0000256" key="2">
    <source>
        <dbReference type="ARBA" id="ARBA00022630"/>
    </source>
</evidence>
<dbReference type="InterPro" id="IPR036188">
    <property type="entry name" value="FAD/NAD-bd_sf"/>
</dbReference>
<dbReference type="EMBL" id="ALPT02000063">
    <property type="protein sequence ID" value="KGA96387.1"/>
    <property type="molecule type" value="Genomic_DNA"/>
</dbReference>
<evidence type="ECO:0000256" key="1">
    <source>
        <dbReference type="ARBA" id="ARBA00010790"/>
    </source>
</evidence>
<accession>A0A094YSC8</accession>
<dbReference type="Pfam" id="PF00732">
    <property type="entry name" value="GMC_oxred_N"/>
    <property type="match status" value="1"/>
</dbReference>
<dbReference type="InterPro" id="IPR007867">
    <property type="entry name" value="GMC_OxRtase_C"/>
</dbReference>
<comment type="similarity">
    <text evidence="1">Belongs to the GMC oxidoreductase family.</text>
</comment>
<feature type="domain" description="Glucose-methanol-choline oxidoreductase N-terminal" evidence="5">
    <location>
        <begin position="218"/>
        <end position="331"/>
    </location>
</feature>
<name>A0A094YSC8_ALKAL</name>
<protein>
    <submittedName>
        <fullName evidence="7">GMC family oxidoreductase</fullName>
    </submittedName>
</protein>
<reference evidence="7 9" key="1">
    <citation type="journal article" date="2014" name="Genome Announc.">
        <title>Draft Genome Sequence of Bacillus alcalophilus AV1934, a Classic Alkaliphile Isolated from Human Feces in 1934.</title>
        <authorList>
            <person name="Attie O."/>
            <person name="Jayaprakash A."/>
            <person name="Shah H."/>
            <person name="Paulsen I.T."/>
            <person name="Morino M."/>
            <person name="Takahashi Y."/>
            <person name="Narumi I."/>
            <person name="Sachidanandam R."/>
            <person name="Satoh K."/>
            <person name="Ito M."/>
            <person name="Krulwich T.A."/>
        </authorList>
    </citation>
    <scope>NUCLEOTIDE SEQUENCE [LARGE SCALE GENOMIC DNA]</scope>
    <source>
        <strain evidence="7 9">AV1934</strain>
    </source>
</reference>
<evidence type="ECO:0000256" key="4">
    <source>
        <dbReference type="ARBA" id="ARBA00023002"/>
    </source>
</evidence>
<proteinExistence type="inferred from homology"/>
<keyword evidence="9" id="KW-1185">Reference proteome</keyword>
<evidence type="ECO:0000313" key="7">
    <source>
        <dbReference type="EMBL" id="KGA96387.1"/>
    </source>
</evidence>
<organism evidence="7 9">
    <name type="scientific">Alkalihalobacillus alcalophilus ATCC 27647 = CGMCC 1.3604</name>
    <dbReference type="NCBI Taxonomy" id="1218173"/>
    <lineage>
        <taxon>Bacteria</taxon>
        <taxon>Bacillati</taxon>
        <taxon>Bacillota</taxon>
        <taxon>Bacilli</taxon>
        <taxon>Bacillales</taxon>
        <taxon>Bacillaceae</taxon>
        <taxon>Alkalihalobacillus</taxon>
    </lineage>
</organism>
<dbReference type="Gene3D" id="3.50.50.60">
    <property type="entry name" value="FAD/NAD(P)-binding domain"/>
    <property type="match status" value="2"/>
</dbReference>
<dbReference type="GO" id="GO:0016614">
    <property type="term" value="F:oxidoreductase activity, acting on CH-OH group of donors"/>
    <property type="evidence" value="ECO:0007669"/>
    <property type="project" value="InterPro"/>
</dbReference>
<keyword evidence="3" id="KW-0274">FAD</keyword>
<sequence length="571" mass="63545">MATELPKKEAVIVGMGWTGSIIAAELAKAGVEVVGLERGKERGLKDYYVVHDELRYAIRYDLMQDLSKETITFRHHLNERALPMRQMGSFLLGEGSGGSGVHWNGQTYRFLPYDFQIRTQTIEKYGEEKINQLNLQLQDWGITYDELEPYFYEFEKAAGISGEANPLGPERKNEYPNPPMKETPITAKFKQATENLGYHPFHVPSSNMSQTYENQYGATLSACQYCGYCERFGCEYGAKGDPTVAVIPFAKETGNFELRHFANVTEVIHEGGKATGVRYIDVKTKEEFIQPADIVILSGYVMTNTRLLLTSNLGSPYNPETGAGVIGKNYCYQLLPGVTGFFDEERFNTFMGAGALGASIDDFNGDNFDHADLDFIHGGNIACTQTGARPIASNNVPAGTRSWGSEFKELSINYYTRSISISAQGASMPVRENYLDLDPTYKDAYGLPLLRMTYNFTEQDRNLYHYIGERLDEIMLEMGASQISERSNLENYDIVPYQTTHNTGGVIMGDDPGTSAVNNYLQMWDAENVFVVGASAFAHNSGYNPTGTVGALAYRAVEGMLKYREEGGNLV</sequence>
<comment type="caution">
    <text evidence="7">The sequence shown here is derived from an EMBL/GenBank/DDBJ whole genome shotgun (WGS) entry which is preliminary data.</text>
</comment>
<dbReference type="eggNOG" id="COG2303">
    <property type="taxonomic scope" value="Bacteria"/>
</dbReference>
<dbReference type="GO" id="GO:0050660">
    <property type="term" value="F:flavin adenine dinucleotide binding"/>
    <property type="evidence" value="ECO:0007669"/>
    <property type="project" value="InterPro"/>
</dbReference>
<dbReference type="PANTHER" id="PTHR46056">
    <property type="entry name" value="LONG-CHAIN-ALCOHOL OXIDASE"/>
    <property type="match status" value="1"/>
</dbReference>